<reference evidence="5 6" key="1">
    <citation type="submission" date="2018-11" db="EMBL/GenBank/DDBJ databases">
        <title>Rhodococcus spongicola sp. nov. and Rhodococcus xishaensis sp. nov. from marine sponges.</title>
        <authorList>
            <person name="Li L."/>
            <person name="Lin H.W."/>
        </authorList>
    </citation>
    <scope>NUCLEOTIDE SEQUENCE [LARGE SCALE GENOMIC DNA]</scope>
    <source>
        <strain evidence="5 6">LHW50502</strain>
    </source>
</reference>
<keyword evidence="3" id="KW-1133">Transmembrane helix</keyword>
<dbReference type="Pfam" id="PF11611">
    <property type="entry name" value="DUF4352"/>
    <property type="match status" value="1"/>
</dbReference>
<name>A0A3S3BPQ1_9NOCA</name>
<evidence type="ECO:0000256" key="3">
    <source>
        <dbReference type="SAM" id="Phobius"/>
    </source>
</evidence>
<evidence type="ECO:0000256" key="2">
    <source>
        <dbReference type="SAM" id="MobiDB-lite"/>
    </source>
</evidence>
<dbReference type="InterPro" id="IPR029051">
    <property type="entry name" value="DUF4352"/>
</dbReference>
<dbReference type="OrthoDB" id="3430849at2"/>
<feature type="region of interest" description="Disordered" evidence="2">
    <location>
        <begin position="1"/>
        <end position="24"/>
    </location>
</feature>
<feature type="domain" description="DUF4352" evidence="4">
    <location>
        <begin position="92"/>
        <end position="214"/>
    </location>
</feature>
<protein>
    <submittedName>
        <fullName evidence="5">DUF4352 domain-containing protein</fullName>
    </submittedName>
</protein>
<evidence type="ECO:0000259" key="4">
    <source>
        <dbReference type="Pfam" id="PF11611"/>
    </source>
</evidence>
<comment type="caution">
    <text evidence="5">The sequence shown here is derived from an EMBL/GenBank/DDBJ whole genome shotgun (WGS) entry which is preliminary data.</text>
</comment>
<keyword evidence="6" id="KW-1185">Reference proteome</keyword>
<proteinExistence type="predicted"/>
<accession>A0A3S3BPQ1</accession>
<evidence type="ECO:0000256" key="1">
    <source>
        <dbReference type="ARBA" id="ARBA00022729"/>
    </source>
</evidence>
<dbReference type="EMBL" id="RKLN01000001">
    <property type="protein sequence ID" value="RVW06282.1"/>
    <property type="molecule type" value="Genomic_DNA"/>
</dbReference>
<dbReference type="Gene3D" id="2.60.40.1240">
    <property type="match status" value="1"/>
</dbReference>
<gene>
    <name evidence="5" type="ORF">EF834_02190</name>
</gene>
<feature type="transmembrane region" description="Helical" evidence="3">
    <location>
        <begin position="28"/>
        <end position="47"/>
    </location>
</feature>
<evidence type="ECO:0000313" key="6">
    <source>
        <dbReference type="Proteomes" id="UP000284333"/>
    </source>
</evidence>
<dbReference type="InterPro" id="IPR029050">
    <property type="entry name" value="Immunoprotect_excell_Ig-like"/>
</dbReference>
<keyword evidence="1" id="KW-0732">Signal</keyword>
<organism evidence="5 6">
    <name type="scientific">Rhodococcus spongiicola</name>
    <dbReference type="NCBI Taxonomy" id="2487352"/>
    <lineage>
        <taxon>Bacteria</taxon>
        <taxon>Bacillati</taxon>
        <taxon>Actinomycetota</taxon>
        <taxon>Actinomycetes</taxon>
        <taxon>Mycobacteriales</taxon>
        <taxon>Nocardiaceae</taxon>
        <taxon>Rhodococcus</taxon>
    </lineage>
</organism>
<keyword evidence="3" id="KW-0812">Transmembrane</keyword>
<keyword evidence="3" id="KW-0472">Membrane</keyword>
<sequence>MTIPQQPFQGQPVPQAPQQPINKKSKKWPWIVGVIAAFIVIGAVSGGEDDKKSTDAASPAEVAAVDAVSSAAPAPAAPAPAPAPAPKPVPGMGTPVRDGKFEFVVTDVVTGLSTVGDNPFLTEQAQGQFVVVTMTVQNTSDKPKGLSPDNQEMYDTQGRKFTADTMAGIALDSEVSIWDEINPGNKVTMKVVYDMPADAVPAEMELHDSMFSGGTRVALK</sequence>
<evidence type="ECO:0000313" key="5">
    <source>
        <dbReference type="EMBL" id="RVW06282.1"/>
    </source>
</evidence>
<feature type="compositionally biased region" description="Low complexity" evidence="2">
    <location>
        <begin position="1"/>
        <end position="20"/>
    </location>
</feature>
<dbReference type="AlphaFoldDB" id="A0A3S3BPQ1"/>
<dbReference type="RefSeq" id="WP_127945336.1">
    <property type="nucleotide sequence ID" value="NZ_RKLN01000001.1"/>
</dbReference>
<dbReference type="Proteomes" id="UP000284333">
    <property type="component" value="Unassembled WGS sequence"/>
</dbReference>